<evidence type="ECO:0000259" key="5">
    <source>
        <dbReference type="PROSITE" id="PS50893"/>
    </source>
</evidence>
<evidence type="ECO:0000256" key="4">
    <source>
        <dbReference type="ARBA" id="ARBA00022840"/>
    </source>
</evidence>
<keyword evidence="4" id="KW-0067">ATP-binding</keyword>
<keyword evidence="2" id="KW-0813">Transport</keyword>
<dbReference type="PROSITE" id="PS00211">
    <property type="entry name" value="ABC_TRANSPORTER_1"/>
    <property type="match status" value="1"/>
</dbReference>
<reference evidence="6 7" key="1">
    <citation type="journal article" date="2015" name="Nature">
        <title>rRNA introns, odd ribosomes, and small enigmatic genomes across a large radiation of phyla.</title>
        <authorList>
            <person name="Brown C.T."/>
            <person name="Hug L.A."/>
            <person name="Thomas B.C."/>
            <person name="Sharon I."/>
            <person name="Castelle C.J."/>
            <person name="Singh A."/>
            <person name="Wilkins M.J."/>
            <person name="Williams K.H."/>
            <person name="Banfield J.F."/>
        </authorList>
    </citation>
    <scope>NUCLEOTIDE SEQUENCE [LARGE SCALE GENOMIC DNA]</scope>
</reference>
<dbReference type="SUPFAM" id="SSF52540">
    <property type="entry name" value="P-loop containing nucleoside triphosphate hydrolases"/>
    <property type="match status" value="1"/>
</dbReference>
<evidence type="ECO:0000256" key="3">
    <source>
        <dbReference type="ARBA" id="ARBA00022741"/>
    </source>
</evidence>
<evidence type="ECO:0000313" key="7">
    <source>
        <dbReference type="Proteomes" id="UP000034137"/>
    </source>
</evidence>
<gene>
    <name evidence="6" type="ORF">UT64_C0027G0007</name>
</gene>
<dbReference type="Pfam" id="PF00005">
    <property type="entry name" value="ABC_tran"/>
    <property type="match status" value="1"/>
</dbReference>
<evidence type="ECO:0000256" key="1">
    <source>
        <dbReference type="ARBA" id="ARBA00005417"/>
    </source>
</evidence>
<sequence length="248" mass="27612">MVNEVILNIDNLSKKYDQAVAVDQISFNINSGEIIGLLGPNGAGKTTTINMVLGLLQPTSGEIKIFGLDLESARSEINRQTNFAAVYAHMPANLTVWQNLYVFGMLYEVENLNKRIDVLLAEFDLEKFRHVKAGLLSSGELSRLNLAKAIINEPCLLLLDEPTASLDPSIAETIRENILAYARKTKAAILWTSHNMKEIEAVCDRVLFMSHGKILLEGNPKSLPTQYGKKDLEELFISVAREPLTFHE</sequence>
<comment type="similarity">
    <text evidence="1">Belongs to the ABC transporter superfamily.</text>
</comment>
<dbReference type="PROSITE" id="PS50893">
    <property type="entry name" value="ABC_TRANSPORTER_2"/>
    <property type="match status" value="1"/>
</dbReference>
<evidence type="ECO:0000313" key="6">
    <source>
        <dbReference type="EMBL" id="KKR32636.1"/>
    </source>
</evidence>
<name>A0A0G0Q5M9_9BACT</name>
<dbReference type="GO" id="GO:0005524">
    <property type="term" value="F:ATP binding"/>
    <property type="evidence" value="ECO:0007669"/>
    <property type="project" value="UniProtKB-KW"/>
</dbReference>
<dbReference type="InterPro" id="IPR003439">
    <property type="entry name" value="ABC_transporter-like_ATP-bd"/>
</dbReference>
<dbReference type="Proteomes" id="UP000034137">
    <property type="component" value="Unassembled WGS sequence"/>
</dbReference>
<comment type="caution">
    <text evidence="6">The sequence shown here is derived from an EMBL/GenBank/DDBJ whole genome shotgun (WGS) entry which is preliminary data.</text>
</comment>
<dbReference type="InterPro" id="IPR027417">
    <property type="entry name" value="P-loop_NTPase"/>
</dbReference>
<dbReference type="EMBL" id="LBXO01000027">
    <property type="protein sequence ID" value="KKR32636.1"/>
    <property type="molecule type" value="Genomic_DNA"/>
</dbReference>
<organism evidence="6 7">
    <name type="scientific">Candidatus Falkowbacteria bacterium GW2011_GWF2_39_8</name>
    <dbReference type="NCBI Taxonomy" id="1618642"/>
    <lineage>
        <taxon>Bacteria</taxon>
        <taxon>Candidatus Falkowiibacteriota</taxon>
    </lineage>
</organism>
<dbReference type="InterPro" id="IPR050763">
    <property type="entry name" value="ABC_transporter_ATP-binding"/>
</dbReference>
<dbReference type="SMART" id="SM00382">
    <property type="entry name" value="AAA"/>
    <property type="match status" value="1"/>
</dbReference>
<dbReference type="GO" id="GO:0016887">
    <property type="term" value="F:ATP hydrolysis activity"/>
    <property type="evidence" value="ECO:0007669"/>
    <property type="project" value="InterPro"/>
</dbReference>
<dbReference type="InterPro" id="IPR017871">
    <property type="entry name" value="ABC_transporter-like_CS"/>
</dbReference>
<dbReference type="PANTHER" id="PTHR42711">
    <property type="entry name" value="ABC TRANSPORTER ATP-BINDING PROTEIN"/>
    <property type="match status" value="1"/>
</dbReference>
<dbReference type="PANTHER" id="PTHR42711:SF5">
    <property type="entry name" value="ABC TRANSPORTER ATP-BINDING PROTEIN NATA"/>
    <property type="match status" value="1"/>
</dbReference>
<accession>A0A0G0Q5M9</accession>
<feature type="domain" description="ABC transporter" evidence="5">
    <location>
        <begin position="7"/>
        <end position="236"/>
    </location>
</feature>
<dbReference type="InterPro" id="IPR003593">
    <property type="entry name" value="AAA+_ATPase"/>
</dbReference>
<evidence type="ECO:0000256" key="2">
    <source>
        <dbReference type="ARBA" id="ARBA00022448"/>
    </source>
</evidence>
<protein>
    <submittedName>
        <fullName evidence="6">ABC transporter related-protein</fullName>
    </submittedName>
</protein>
<proteinExistence type="inferred from homology"/>
<keyword evidence="3" id="KW-0547">Nucleotide-binding</keyword>
<dbReference type="Gene3D" id="3.40.50.300">
    <property type="entry name" value="P-loop containing nucleotide triphosphate hydrolases"/>
    <property type="match status" value="1"/>
</dbReference>
<dbReference type="AlphaFoldDB" id="A0A0G0Q5M9"/>